<evidence type="ECO:0000256" key="1">
    <source>
        <dbReference type="ARBA" id="ARBA00022553"/>
    </source>
</evidence>
<keyword evidence="1 2" id="KW-0597">Phosphoprotein</keyword>
<evidence type="ECO:0000313" key="5">
    <source>
        <dbReference type="Proteomes" id="UP000001916"/>
    </source>
</evidence>
<dbReference type="HOGENOM" id="CLU_000445_69_17_0"/>
<proteinExistence type="predicted"/>
<dbReference type="InterPro" id="IPR050595">
    <property type="entry name" value="Bact_response_regulator"/>
</dbReference>
<feature type="modified residue" description="4-aspartylphosphate" evidence="2">
    <location>
        <position position="57"/>
    </location>
</feature>
<dbReference type="STRING" id="526227.Mesil_2707"/>
<dbReference type="PANTHER" id="PTHR44591:SF18">
    <property type="entry name" value="REGULATORY PROTEIN"/>
    <property type="match status" value="1"/>
</dbReference>
<dbReference type="RefSeq" id="WP_013159091.1">
    <property type="nucleotide sequence ID" value="NC_014212.1"/>
</dbReference>
<dbReference type="Gene3D" id="3.40.50.2300">
    <property type="match status" value="1"/>
</dbReference>
<dbReference type="InterPro" id="IPR011006">
    <property type="entry name" value="CheY-like_superfamily"/>
</dbReference>
<dbReference type="InterPro" id="IPR001789">
    <property type="entry name" value="Sig_transdc_resp-reg_receiver"/>
</dbReference>
<dbReference type="KEGG" id="msv:Mesil_2707"/>
<dbReference type="EMBL" id="CP002042">
    <property type="protein sequence ID" value="ADH64554.1"/>
    <property type="molecule type" value="Genomic_DNA"/>
</dbReference>
<accession>D7BC57</accession>
<dbReference type="GO" id="GO:0000160">
    <property type="term" value="P:phosphorelay signal transduction system"/>
    <property type="evidence" value="ECO:0007669"/>
    <property type="project" value="InterPro"/>
</dbReference>
<protein>
    <submittedName>
        <fullName evidence="4">Response regulator receiver protein</fullName>
    </submittedName>
</protein>
<dbReference type="PANTHER" id="PTHR44591">
    <property type="entry name" value="STRESS RESPONSE REGULATOR PROTEIN 1"/>
    <property type="match status" value="1"/>
</dbReference>
<gene>
    <name evidence="4" type="ordered locus">Mesil_2707</name>
</gene>
<dbReference type="OrthoDB" id="34379at2"/>
<evidence type="ECO:0000256" key="2">
    <source>
        <dbReference type="PROSITE-ProRule" id="PRU00169"/>
    </source>
</evidence>
<dbReference type="eggNOG" id="COG3706">
    <property type="taxonomic scope" value="Bacteria"/>
</dbReference>
<dbReference type="SMART" id="SM00448">
    <property type="entry name" value="REC"/>
    <property type="match status" value="1"/>
</dbReference>
<dbReference type="Proteomes" id="UP000001916">
    <property type="component" value="Chromosome"/>
</dbReference>
<organism evidence="4 5">
    <name type="scientific">Allomeiothermus silvanus (strain ATCC 700542 / DSM 9946 / NBRC 106475 / NCIMB 13440 / VI-R2)</name>
    <name type="common">Thermus silvanus</name>
    <dbReference type="NCBI Taxonomy" id="526227"/>
    <lineage>
        <taxon>Bacteria</taxon>
        <taxon>Thermotogati</taxon>
        <taxon>Deinococcota</taxon>
        <taxon>Deinococci</taxon>
        <taxon>Thermales</taxon>
        <taxon>Thermaceae</taxon>
        <taxon>Allomeiothermus</taxon>
    </lineage>
</organism>
<dbReference type="SUPFAM" id="SSF52172">
    <property type="entry name" value="CheY-like"/>
    <property type="match status" value="1"/>
</dbReference>
<dbReference type="AlphaFoldDB" id="D7BC57"/>
<sequence length="133" mass="14857">MVDATSPPILVVSPSPTLKAQLELLVEELGLRWVSFSQAQEGLEFLKEHTPAAIILDEGLNPDAFAIAGRLKMIKRLRDVPLVLLVSEQNERTTITAEVSRVDHLLPKPIDRRRLKSLLRSLAHPRSENPLVD</sequence>
<evidence type="ECO:0000313" key="4">
    <source>
        <dbReference type="EMBL" id="ADH64554.1"/>
    </source>
</evidence>
<keyword evidence="5" id="KW-1185">Reference proteome</keyword>
<evidence type="ECO:0000259" key="3">
    <source>
        <dbReference type="PROSITE" id="PS50110"/>
    </source>
</evidence>
<dbReference type="Pfam" id="PF00072">
    <property type="entry name" value="Response_reg"/>
    <property type="match status" value="1"/>
</dbReference>
<name>D7BC57_ALLS1</name>
<feature type="domain" description="Response regulatory" evidence="3">
    <location>
        <begin position="8"/>
        <end position="123"/>
    </location>
</feature>
<reference evidence="4 5" key="1">
    <citation type="journal article" date="2010" name="Stand. Genomic Sci.">
        <title>Complete genome sequence of Meiothermus silvanus type strain (VI-R2).</title>
        <authorList>
            <person name="Sikorski J."/>
            <person name="Tindall B.J."/>
            <person name="Lowry S."/>
            <person name="Lucas S."/>
            <person name="Nolan M."/>
            <person name="Copeland A."/>
            <person name="Glavina Del Rio T."/>
            <person name="Tice H."/>
            <person name="Cheng J.F."/>
            <person name="Han C."/>
            <person name="Pitluck S."/>
            <person name="Liolios K."/>
            <person name="Ivanova N."/>
            <person name="Mavromatis K."/>
            <person name="Mikhailova N."/>
            <person name="Pati A."/>
            <person name="Goodwin L."/>
            <person name="Chen A."/>
            <person name="Palaniappan K."/>
            <person name="Land M."/>
            <person name="Hauser L."/>
            <person name="Chang Y.J."/>
            <person name="Jeffries C.D."/>
            <person name="Rohde M."/>
            <person name="Goker M."/>
            <person name="Woyke T."/>
            <person name="Bristow J."/>
            <person name="Eisen J.A."/>
            <person name="Markowitz V."/>
            <person name="Hugenholtz P."/>
            <person name="Kyrpides N.C."/>
            <person name="Klenk H.P."/>
            <person name="Lapidus A."/>
        </authorList>
    </citation>
    <scope>NUCLEOTIDE SEQUENCE [LARGE SCALE GENOMIC DNA]</scope>
    <source>
        <strain evidence="5">ATCC 700542 / DSM 9946 / VI-R2</strain>
    </source>
</reference>
<dbReference type="PROSITE" id="PS50110">
    <property type="entry name" value="RESPONSE_REGULATORY"/>
    <property type="match status" value="1"/>
</dbReference>